<evidence type="ECO:0000313" key="1">
    <source>
        <dbReference type="EMBL" id="TKC91595.1"/>
    </source>
</evidence>
<protein>
    <recommendedName>
        <fullName evidence="3">TIR domain-containing protein</fullName>
    </recommendedName>
</protein>
<dbReference type="EMBL" id="SWJE01000002">
    <property type="protein sequence ID" value="TKC91595.1"/>
    <property type="molecule type" value="Genomic_DNA"/>
</dbReference>
<dbReference type="AlphaFoldDB" id="A0A4U1IDQ6"/>
<organism evidence="1 2">
    <name type="scientific">Trinickia terrae</name>
    <dbReference type="NCBI Taxonomy" id="2571161"/>
    <lineage>
        <taxon>Bacteria</taxon>
        <taxon>Pseudomonadati</taxon>
        <taxon>Pseudomonadota</taxon>
        <taxon>Betaproteobacteria</taxon>
        <taxon>Burkholderiales</taxon>
        <taxon>Burkholderiaceae</taxon>
        <taxon>Trinickia</taxon>
    </lineage>
</organism>
<evidence type="ECO:0000313" key="2">
    <source>
        <dbReference type="Proteomes" id="UP000305539"/>
    </source>
</evidence>
<accession>A0A4U1IDQ6</accession>
<comment type="caution">
    <text evidence="1">The sequence shown here is derived from an EMBL/GenBank/DDBJ whole genome shotgun (WGS) entry which is preliminary data.</text>
</comment>
<dbReference type="Proteomes" id="UP000305539">
    <property type="component" value="Unassembled WGS sequence"/>
</dbReference>
<evidence type="ECO:0008006" key="3">
    <source>
        <dbReference type="Google" id="ProtNLM"/>
    </source>
</evidence>
<keyword evidence="2" id="KW-1185">Reference proteome</keyword>
<gene>
    <name evidence="1" type="ORF">FAZ69_03880</name>
</gene>
<proteinExistence type="predicted"/>
<name>A0A4U1IDQ6_9BURK</name>
<sequence>MPELPERLVDAAQDAYTLIVLVTGEYLDDHANQERTKIALPKRICMVCISTWIWSDLRGAAFRRISSAWASN</sequence>
<dbReference type="OrthoDB" id="2041081at2"/>
<reference evidence="1 2" key="1">
    <citation type="submission" date="2019-04" db="EMBL/GenBank/DDBJ databases">
        <title>Trinickia sp. 7GSK02, isolated from subtropical forest soil.</title>
        <authorList>
            <person name="Gao Z.-H."/>
            <person name="Qiu L.-H."/>
        </authorList>
    </citation>
    <scope>NUCLEOTIDE SEQUENCE [LARGE SCALE GENOMIC DNA]</scope>
    <source>
        <strain evidence="1 2">7GSK02</strain>
    </source>
</reference>